<dbReference type="STRING" id="48709.A0A1D2NMK5"/>
<feature type="binding site" evidence="14">
    <location>
        <begin position="375"/>
        <end position="381"/>
    </location>
    <ligand>
        <name>substrate</name>
    </ligand>
</feature>
<organism evidence="19 20">
    <name type="scientific">Orchesella cincta</name>
    <name type="common">Springtail</name>
    <name type="synonym">Podura cincta</name>
    <dbReference type="NCBI Taxonomy" id="48709"/>
    <lineage>
        <taxon>Eukaryota</taxon>
        <taxon>Metazoa</taxon>
        <taxon>Ecdysozoa</taxon>
        <taxon>Arthropoda</taxon>
        <taxon>Hexapoda</taxon>
        <taxon>Collembola</taxon>
        <taxon>Entomobryomorpha</taxon>
        <taxon>Entomobryoidea</taxon>
        <taxon>Orchesellidae</taxon>
        <taxon>Orchesellinae</taxon>
        <taxon>Orchesella</taxon>
    </lineage>
</organism>
<dbReference type="OMA" id="QWQHTDV"/>
<feature type="domain" description="FYVE-type" evidence="17">
    <location>
        <begin position="699"/>
        <end position="750"/>
    </location>
</feature>
<dbReference type="OrthoDB" id="271628at2759"/>
<evidence type="ECO:0000256" key="14">
    <source>
        <dbReference type="PIRSR" id="PIRSR630564-2"/>
    </source>
</evidence>
<dbReference type="InterPro" id="IPR000306">
    <property type="entry name" value="Znf_FYVE"/>
</dbReference>
<keyword evidence="11" id="KW-0472">Membrane</keyword>
<evidence type="ECO:0000256" key="9">
    <source>
        <dbReference type="ARBA" id="ARBA00022833"/>
    </source>
</evidence>
<dbReference type="SMART" id="SM00404">
    <property type="entry name" value="PTPc_motif"/>
    <property type="match status" value="1"/>
</dbReference>
<dbReference type="PROSITE" id="PS50056">
    <property type="entry name" value="TYR_PHOSPHATASE_2"/>
    <property type="match status" value="1"/>
</dbReference>
<dbReference type="InterPro" id="IPR030564">
    <property type="entry name" value="Myotubularin"/>
</dbReference>
<dbReference type="SMART" id="SM00064">
    <property type="entry name" value="FYVE"/>
    <property type="match status" value="1"/>
</dbReference>
<dbReference type="InterPro" id="IPR010569">
    <property type="entry name" value="Myotubularin-like_Pase_dom"/>
</dbReference>
<evidence type="ECO:0000259" key="17">
    <source>
        <dbReference type="PROSITE" id="PS50178"/>
    </source>
</evidence>
<dbReference type="PROSITE" id="PS50178">
    <property type="entry name" value="ZF_FYVE"/>
    <property type="match status" value="1"/>
</dbReference>
<evidence type="ECO:0000256" key="10">
    <source>
        <dbReference type="ARBA" id="ARBA00023098"/>
    </source>
</evidence>
<dbReference type="PANTHER" id="PTHR10807">
    <property type="entry name" value="MYOTUBULARIN-RELATED"/>
    <property type="match status" value="1"/>
</dbReference>
<keyword evidence="8" id="KW-0378">Hydrolase</keyword>
<dbReference type="GO" id="GO:0005737">
    <property type="term" value="C:cytoplasm"/>
    <property type="evidence" value="ECO:0007669"/>
    <property type="project" value="UniProtKB-SubCell"/>
</dbReference>
<dbReference type="CDD" id="cd15738">
    <property type="entry name" value="FYVE_MTMR_unchar"/>
    <property type="match status" value="1"/>
</dbReference>
<dbReference type="FunFam" id="2.30.29.30:FF:000135">
    <property type="entry name" value="Myotubularin related protein 6"/>
    <property type="match status" value="1"/>
</dbReference>
<evidence type="ECO:0000259" key="18">
    <source>
        <dbReference type="PROSITE" id="PS51339"/>
    </source>
</evidence>
<feature type="domain" description="Myotubularin phosphatase" evidence="18">
    <location>
        <begin position="165"/>
        <end position="537"/>
    </location>
</feature>
<evidence type="ECO:0000256" key="15">
    <source>
        <dbReference type="PROSITE-ProRule" id="PRU00091"/>
    </source>
</evidence>
<feature type="binding site" evidence="14">
    <location>
        <begin position="313"/>
        <end position="314"/>
    </location>
    <ligand>
        <name>substrate</name>
    </ligand>
</feature>
<dbReference type="GO" id="GO:0012505">
    <property type="term" value="C:endomembrane system"/>
    <property type="evidence" value="ECO:0007669"/>
    <property type="project" value="UniProtKB-SubCell"/>
</dbReference>
<evidence type="ECO:0000256" key="12">
    <source>
        <dbReference type="ARBA" id="ARBA00032571"/>
    </source>
</evidence>
<dbReference type="InterPro" id="IPR003595">
    <property type="entry name" value="Tyr_Pase_cat"/>
</dbReference>
<evidence type="ECO:0000256" key="3">
    <source>
        <dbReference type="ARBA" id="ARBA00007471"/>
    </source>
</evidence>
<evidence type="ECO:0000256" key="11">
    <source>
        <dbReference type="ARBA" id="ARBA00023136"/>
    </source>
</evidence>
<dbReference type="InterPro" id="IPR029021">
    <property type="entry name" value="Prot-tyrosine_phosphatase-like"/>
</dbReference>
<evidence type="ECO:0000256" key="6">
    <source>
        <dbReference type="ARBA" id="ARBA00022723"/>
    </source>
</evidence>
<dbReference type="InterPro" id="IPR013083">
    <property type="entry name" value="Znf_RING/FYVE/PHD"/>
</dbReference>
<keyword evidence="20" id="KW-1185">Reference proteome</keyword>
<dbReference type="PANTHER" id="PTHR10807:SF8">
    <property type="entry name" value="PHOSPHATIDYLINOSITOL-3-PHOSPHATE PHOSPHATASE"/>
    <property type="match status" value="1"/>
</dbReference>
<protein>
    <recommendedName>
        <fullName evidence="4">phosphatidylinositol-3,5-bisphosphate 3-phosphatase</fullName>
        <ecNumber evidence="4">3.1.3.95</ecNumber>
    </recommendedName>
    <alternativeName>
        <fullName evidence="12">Phosphatidylinositol-3,5-bisphosphate 3-phosphatase</fullName>
    </alternativeName>
</protein>
<dbReference type="PROSITE" id="PS00383">
    <property type="entry name" value="TYR_PHOSPHATASE_1"/>
    <property type="match status" value="1"/>
</dbReference>
<dbReference type="InterPro" id="IPR017455">
    <property type="entry name" value="Znf_FYVE-rel"/>
</dbReference>
<dbReference type="InterPro" id="IPR011011">
    <property type="entry name" value="Znf_FYVE_PHD"/>
</dbReference>
<dbReference type="GO" id="GO:0008270">
    <property type="term" value="F:zinc ion binding"/>
    <property type="evidence" value="ECO:0007669"/>
    <property type="project" value="UniProtKB-KW"/>
</dbReference>
<keyword evidence="9" id="KW-0862">Zinc</keyword>
<dbReference type="GO" id="GO:0004438">
    <property type="term" value="F:phosphatidylinositol-3-phosphate phosphatase activity"/>
    <property type="evidence" value="ECO:0007669"/>
    <property type="project" value="TreeGrafter"/>
</dbReference>
<evidence type="ECO:0000256" key="1">
    <source>
        <dbReference type="ARBA" id="ARBA00004184"/>
    </source>
</evidence>
<dbReference type="InterPro" id="IPR011993">
    <property type="entry name" value="PH-like_dom_sf"/>
</dbReference>
<comment type="caution">
    <text evidence="19">The sequence shown here is derived from an EMBL/GenBank/DDBJ whole genome shotgun (WGS) entry which is preliminary data.</text>
</comment>
<sequence>MEQNVESVPEGDNMWLFMRDVRETMKDQNNKTVSKKLLIYVHLSTFLSQVENVSLVERFSSRRNAVGPLYLTATHVIYVDHDNKRETWILHSHISSVTKLPLTPQGSPLQVRTKTFLSMTFIIPKERDAHDLHQLLVQMCQPESIEALYCFRYSQGIEDLPREAGWSLFDLKTEFERMGVPNETWTMTLLNKEYELCDTYPRYLYVPASAPTNVLIGSSRFRSRGRLPVLTYLHQNKAALCRCSQPLSGFSARCVEDENLLVCVQKANPNTAQLVVVDTRPRINAMANRAAGKGYESEANYENTRFMFAGIDNIHVMRQSLARLLDACDLKTPMMGAFINGLEGSGWLRHIKSIIDAAVSIAKTLEDGSSVLVHCSDGWDRTAQVCGLAQVLIDPYYRTLHGFQALIAKEWLAYGHKFTDRCGHIQIDPKEISPVFTQWLEAVWQITQQFPAAFQFNDRLLLAIHDHVHSCQFGTFIGNCQKDRVDLRLEEKTYSFWGYIATHMNEYLSPLYKPDLNVGFIEPNVAPQTFKFWRELYCRWESGLHPRESLSDLMVAAKSHLNSLDDHIRLLHKRIKLSEQKLGTPVNNGLHDNKNKKESSVLYLTDNRLSYSKPLQNEVNLKLKHTIEYDPLMNNHVDVDKTVVGIDGHRTWGCLEEKGDSFDSDGQFLEDGNMDTLIDELESVAIEWKSVRGAKECPCSTPLDFATRKSHCWRCGEIYCSRCLDQWVTLPGHMSQKQSPVCRQCYRVIVKSNSLESPE</sequence>
<accession>A0A1D2NMK5</accession>
<dbReference type="Proteomes" id="UP000094527">
    <property type="component" value="Unassembled WGS sequence"/>
</dbReference>
<dbReference type="Pfam" id="PF21098">
    <property type="entry name" value="PH-GRAM_MTMR6-like"/>
    <property type="match status" value="1"/>
</dbReference>
<dbReference type="GO" id="GO:0046856">
    <property type="term" value="P:phosphatidylinositol dephosphorylation"/>
    <property type="evidence" value="ECO:0007669"/>
    <property type="project" value="TreeGrafter"/>
</dbReference>
<proteinExistence type="inferred from homology"/>
<dbReference type="InterPro" id="IPR000387">
    <property type="entry name" value="Tyr_Pase_dom"/>
</dbReference>
<dbReference type="InterPro" id="IPR048994">
    <property type="entry name" value="PH-GRAM_MTMR6-9"/>
</dbReference>
<evidence type="ECO:0000256" key="8">
    <source>
        <dbReference type="ARBA" id="ARBA00022801"/>
    </source>
</evidence>
<dbReference type="EMBL" id="LJIJ01000004">
    <property type="protein sequence ID" value="ODN06513.1"/>
    <property type="molecule type" value="Genomic_DNA"/>
</dbReference>
<dbReference type="InterPro" id="IPR016130">
    <property type="entry name" value="Tyr_Pase_AS"/>
</dbReference>
<dbReference type="PROSITE" id="PS51339">
    <property type="entry name" value="PPASE_MYOTUBULARIN"/>
    <property type="match status" value="1"/>
</dbReference>
<keyword evidence="5" id="KW-0963">Cytoplasm</keyword>
<dbReference type="AlphaFoldDB" id="A0A1D2NMK5"/>
<name>A0A1D2NMK5_ORCCI</name>
<evidence type="ECO:0000256" key="7">
    <source>
        <dbReference type="ARBA" id="ARBA00022771"/>
    </source>
</evidence>
<comment type="subcellular location">
    <subcellularLocation>
        <location evidence="2">Cytoplasm</location>
    </subcellularLocation>
    <subcellularLocation>
        <location evidence="1">Endomembrane system</location>
        <topology evidence="1">Peripheral membrane protein</topology>
    </subcellularLocation>
</comment>
<dbReference type="CDD" id="cd14532">
    <property type="entry name" value="PTP-MTMR6-like"/>
    <property type="match status" value="1"/>
</dbReference>
<dbReference type="GO" id="GO:0052629">
    <property type="term" value="F:phosphatidylinositol-3,5-bisphosphate 3-phosphatase activity"/>
    <property type="evidence" value="ECO:0007669"/>
    <property type="project" value="UniProtKB-EC"/>
</dbReference>
<feature type="active site" description="Phosphocysteine intermediate" evidence="13">
    <location>
        <position position="375"/>
    </location>
</feature>
<evidence type="ECO:0000256" key="13">
    <source>
        <dbReference type="PIRSR" id="PIRSR630564-1"/>
    </source>
</evidence>
<dbReference type="Gene3D" id="2.30.29.30">
    <property type="entry name" value="Pleckstrin-homology domain (PH domain)/Phosphotyrosine-binding domain (PTB)"/>
    <property type="match status" value="1"/>
</dbReference>
<keyword evidence="7 15" id="KW-0863">Zinc-finger</keyword>
<dbReference type="Pfam" id="PF06602">
    <property type="entry name" value="Myotub-related"/>
    <property type="match status" value="1"/>
</dbReference>
<evidence type="ECO:0000256" key="5">
    <source>
        <dbReference type="ARBA" id="ARBA00022490"/>
    </source>
</evidence>
<evidence type="ECO:0000256" key="2">
    <source>
        <dbReference type="ARBA" id="ARBA00004496"/>
    </source>
</evidence>
<dbReference type="SUPFAM" id="SSF50729">
    <property type="entry name" value="PH domain-like"/>
    <property type="match status" value="1"/>
</dbReference>
<dbReference type="Pfam" id="PF01363">
    <property type="entry name" value="FYVE"/>
    <property type="match status" value="1"/>
</dbReference>
<feature type="domain" description="Tyrosine specific protein phosphatases" evidence="16">
    <location>
        <begin position="352"/>
        <end position="388"/>
    </location>
</feature>
<evidence type="ECO:0000259" key="16">
    <source>
        <dbReference type="PROSITE" id="PS50056"/>
    </source>
</evidence>
<gene>
    <name evidence="19" type="ORF">Ocin01_00192</name>
</gene>
<dbReference type="SUPFAM" id="SSF57903">
    <property type="entry name" value="FYVE/PHD zinc finger"/>
    <property type="match status" value="1"/>
</dbReference>
<keyword evidence="10" id="KW-0443">Lipid metabolism</keyword>
<evidence type="ECO:0000313" key="20">
    <source>
        <dbReference type="Proteomes" id="UP000094527"/>
    </source>
</evidence>
<dbReference type="EC" id="3.1.3.95" evidence="4"/>
<evidence type="ECO:0000313" key="19">
    <source>
        <dbReference type="EMBL" id="ODN06513.1"/>
    </source>
</evidence>
<keyword evidence="6" id="KW-0479">Metal-binding</keyword>
<comment type="similarity">
    <text evidence="3">Belongs to the protein-tyrosine phosphatase family. Non-receptor class myotubularin subfamily.</text>
</comment>
<evidence type="ECO:0000256" key="4">
    <source>
        <dbReference type="ARBA" id="ARBA00012903"/>
    </source>
</evidence>
<reference evidence="19 20" key="1">
    <citation type="journal article" date="2016" name="Genome Biol. Evol.">
        <title>Gene Family Evolution Reflects Adaptation to Soil Environmental Stressors in the Genome of the Collembolan Orchesella cincta.</title>
        <authorList>
            <person name="Faddeeva-Vakhrusheva A."/>
            <person name="Derks M.F."/>
            <person name="Anvar S.Y."/>
            <person name="Agamennone V."/>
            <person name="Suring W."/>
            <person name="Smit S."/>
            <person name="van Straalen N.M."/>
            <person name="Roelofs D."/>
        </authorList>
    </citation>
    <scope>NUCLEOTIDE SEQUENCE [LARGE SCALE GENOMIC DNA]</scope>
    <source>
        <tissue evidence="19">Mixed pool</tissue>
    </source>
</reference>
<dbReference type="SUPFAM" id="SSF52799">
    <property type="entry name" value="(Phosphotyrosine protein) phosphatases II"/>
    <property type="match status" value="1"/>
</dbReference>
<dbReference type="Gene3D" id="3.30.40.10">
    <property type="entry name" value="Zinc/RING finger domain, C3HC4 (zinc finger)"/>
    <property type="match status" value="1"/>
</dbReference>